<dbReference type="SUPFAM" id="SSF52317">
    <property type="entry name" value="Class I glutamine amidotransferase-like"/>
    <property type="match status" value="1"/>
</dbReference>
<reference evidence="6 8" key="3">
    <citation type="submission" date="2023-03" db="EMBL/GenBank/DDBJ databases">
        <title>Agriculturally important microbes genome sequencing.</title>
        <authorList>
            <person name="Dunlap C."/>
        </authorList>
    </citation>
    <scope>NUCLEOTIDE SEQUENCE [LARGE SCALE GENOMIC DNA]</scope>
    <source>
        <strain evidence="6 8">CBP-3203</strain>
    </source>
</reference>
<evidence type="ECO:0000313" key="6">
    <source>
        <dbReference type="EMBL" id="MEC0485930.1"/>
    </source>
</evidence>
<dbReference type="PATRIC" id="fig|1664069.3.peg.4863"/>
<reference evidence="5 7" key="1">
    <citation type="journal article" date="2015" name="Int. J. Syst. Evol. Microbiol.">
        <title>Bacillus glycinifermentans sp. nov., isolated from fermented soybean paste.</title>
        <authorList>
            <person name="Kim S.J."/>
            <person name="Dunlap C.A."/>
            <person name="Kwon S.W."/>
            <person name="Rooney A.P."/>
        </authorList>
    </citation>
    <scope>NUCLEOTIDE SEQUENCE [LARGE SCALE GENOMIC DNA]</scope>
    <source>
        <strain evidence="5 7">GO-13</strain>
    </source>
</reference>
<keyword evidence="2" id="KW-0645">Protease</keyword>
<dbReference type="Proteomes" id="UP000036168">
    <property type="component" value="Unassembled WGS sequence"/>
</dbReference>
<keyword evidence="4" id="KW-0720">Serine protease</keyword>
<dbReference type="PANTHER" id="PTHR20842">
    <property type="entry name" value="PROTEASE S51 ALPHA-ASPARTYL DIPEPTIDASE"/>
    <property type="match status" value="1"/>
</dbReference>
<accession>A0A0J6ELA8</accession>
<organism evidence="5 7">
    <name type="scientific">Bacillus glycinifermentans</name>
    <dbReference type="NCBI Taxonomy" id="1664069"/>
    <lineage>
        <taxon>Bacteria</taxon>
        <taxon>Bacillati</taxon>
        <taxon>Bacillota</taxon>
        <taxon>Bacilli</taxon>
        <taxon>Bacillales</taxon>
        <taxon>Bacillaceae</taxon>
        <taxon>Bacillus</taxon>
    </lineage>
</organism>
<dbReference type="STRING" id="1664069.BGLY_3954"/>
<comment type="similarity">
    <text evidence="1">Belongs to the peptidase S51 family.</text>
</comment>
<keyword evidence="8" id="KW-1185">Reference proteome</keyword>
<proteinExistence type="inferred from homology"/>
<dbReference type="Proteomes" id="UP001341297">
    <property type="component" value="Unassembled WGS sequence"/>
</dbReference>
<evidence type="ECO:0000256" key="3">
    <source>
        <dbReference type="ARBA" id="ARBA00022801"/>
    </source>
</evidence>
<evidence type="ECO:0000313" key="5">
    <source>
        <dbReference type="EMBL" id="KRT94397.1"/>
    </source>
</evidence>
<sequence length="224" mass="24742">MLFLSGGGDRDQTRIIDQRFAEEIDKAKPLLYIPAAMEASRFDSCFQWIKGVFAPLGVNDIVMWPDVMNKRFRDLARFSAVYIGGGNTFRLLKRVTDTRFNDILQSYAMRGGVVYGGSAGAVILGKHIMTCSHMDDNNVGLNDFDGLGLAGGYSIWCHYNREDDPLINTFIKEYGTPVISLPEETAILAGGGRIQVIGTKPACVFTEDSKTVVDVNHFIKKSST</sequence>
<dbReference type="InterPro" id="IPR029062">
    <property type="entry name" value="Class_I_gatase-like"/>
</dbReference>
<dbReference type="EMBL" id="JARRTL010000011">
    <property type="protein sequence ID" value="MEC0485930.1"/>
    <property type="molecule type" value="Genomic_DNA"/>
</dbReference>
<dbReference type="GO" id="GO:0006508">
    <property type="term" value="P:proteolysis"/>
    <property type="evidence" value="ECO:0007669"/>
    <property type="project" value="UniProtKB-KW"/>
</dbReference>
<evidence type="ECO:0000256" key="2">
    <source>
        <dbReference type="ARBA" id="ARBA00022670"/>
    </source>
</evidence>
<dbReference type="OrthoDB" id="9778515at2"/>
<name>A0A0J6EF37_9BACI</name>
<evidence type="ECO:0000313" key="7">
    <source>
        <dbReference type="Proteomes" id="UP000036168"/>
    </source>
</evidence>
<dbReference type="EMBL" id="LECW02000012">
    <property type="protein sequence ID" value="KRT94397.1"/>
    <property type="molecule type" value="Genomic_DNA"/>
</dbReference>
<evidence type="ECO:0000256" key="1">
    <source>
        <dbReference type="ARBA" id="ARBA00006534"/>
    </source>
</evidence>
<keyword evidence="3" id="KW-0378">Hydrolase</keyword>
<accession>A0A0J6EF37</accession>
<evidence type="ECO:0000256" key="4">
    <source>
        <dbReference type="ARBA" id="ARBA00022825"/>
    </source>
</evidence>
<dbReference type="InterPro" id="IPR005320">
    <property type="entry name" value="Peptidase_S51"/>
</dbReference>
<evidence type="ECO:0000313" key="8">
    <source>
        <dbReference type="Proteomes" id="UP001341297"/>
    </source>
</evidence>
<dbReference type="PANTHER" id="PTHR20842:SF0">
    <property type="entry name" value="ALPHA-ASPARTYL DIPEPTIDASE"/>
    <property type="match status" value="1"/>
</dbReference>
<reference evidence="5" key="2">
    <citation type="submission" date="2015-10" db="EMBL/GenBank/DDBJ databases">
        <authorList>
            <person name="Gilbert D.G."/>
        </authorList>
    </citation>
    <scope>NUCLEOTIDE SEQUENCE</scope>
    <source>
        <strain evidence="5">GO-13</strain>
    </source>
</reference>
<dbReference type="Gene3D" id="3.40.50.880">
    <property type="match status" value="1"/>
</dbReference>
<dbReference type="Pfam" id="PF03575">
    <property type="entry name" value="Peptidase_S51"/>
    <property type="match status" value="1"/>
</dbReference>
<dbReference type="GO" id="GO:0008236">
    <property type="term" value="F:serine-type peptidase activity"/>
    <property type="evidence" value="ECO:0007669"/>
    <property type="project" value="UniProtKB-KW"/>
</dbReference>
<protein>
    <submittedName>
        <fullName evidence="5">Peptidase</fullName>
    </submittedName>
    <submittedName>
        <fullName evidence="6">Type 1 glutamine amidotransferase-like domain-containing protein</fullName>
    </submittedName>
</protein>
<dbReference type="AlphaFoldDB" id="A0A0J6EF37"/>
<comment type="caution">
    <text evidence="5">The sequence shown here is derived from an EMBL/GenBank/DDBJ whole genome shotgun (WGS) entry which is preliminary data.</text>
</comment>
<dbReference type="RefSeq" id="WP_048353300.1">
    <property type="nucleotide sequence ID" value="NZ_CP023481.1"/>
</dbReference>
<gene>
    <name evidence="5" type="ORF">AB447_203670</name>
    <name evidence="6" type="ORF">P8828_13980</name>
</gene>